<dbReference type="RefSeq" id="WP_198480145.1">
    <property type="nucleotide sequence ID" value="NZ_CP066022.1"/>
</dbReference>
<gene>
    <name evidence="2" type="ORF">I6H56_07790</name>
</gene>
<keyword evidence="1" id="KW-0812">Transmembrane</keyword>
<evidence type="ECO:0000313" key="2">
    <source>
        <dbReference type="EMBL" id="QQB73220.1"/>
    </source>
</evidence>
<feature type="transmembrane region" description="Helical" evidence="1">
    <location>
        <begin position="15"/>
        <end position="34"/>
    </location>
</feature>
<name>A0A7T4FMG7_9FUSO</name>
<evidence type="ECO:0000313" key="3">
    <source>
        <dbReference type="Proteomes" id="UP000595577"/>
    </source>
</evidence>
<keyword evidence="1" id="KW-0472">Membrane</keyword>
<reference evidence="2 3" key="1">
    <citation type="submission" date="2020-12" db="EMBL/GenBank/DDBJ databases">
        <title>FDA dAtabase for Regulatory Grade micrObial Sequences (FDA-ARGOS): Supporting development and validation of Infectious Disease Dx tests.</title>
        <authorList>
            <person name="Sproer C."/>
            <person name="Gronow S."/>
            <person name="Severitt S."/>
            <person name="Schroder I."/>
            <person name="Tallon L."/>
            <person name="Sadzewicz L."/>
            <person name="Zhao X."/>
            <person name="Boylan J."/>
            <person name="Ott S."/>
            <person name="Bowen H."/>
            <person name="Vavikolanu K."/>
            <person name="Mehta A."/>
            <person name="Aluvathingal J."/>
            <person name="Nadendla S."/>
            <person name="Lowell S."/>
            <person name="Myers T."/>
            <person name="Yan Y."/>
            <person name="Sichtig H."/>
        </authorList>
    </citation>
    <scope>NUCLEOTIDE SEQUENCE [LARGE SCALE GENOMIC DNA]</scope>
    <source>
        <strain evidence="2 3">FDAARGOS_999</strain>
    </source>
</reference>
<protein>
    <submittedName>
        <fullName evidence="2">Uncharacterized protein</fullName>
    </submittedName>
</protein>
<keyword evidence="1" id="KW-1133">Transmembrane helix</keyword>
<dbReference type="AlphaFoldDB" id="A0A7T4FMG7"/>
<dbReference type="EMBL" id="CP066022">
    <property type="protein sequence ID" value="QQB73220.1"/>
    <property type="molecule type" value="Genomic_DNA"/>
</dbReference>
<accession>A0A7T4FMG7</accession>
<organism evidence="2 3">
    <name type="scientific">Fusobacterium canifelinum</name>
    <dbReference type="NCBI Taxonomy" id="285729"/>
    <lineage>
        <taxon>Bacteria</taxon>
        <taxon>Fusobacteriati</taxon>
        <taxon>Fusobacteriota</taxon>
        <taxon>Fusobacteriia</taxon>
        <taxon>Fusobacteriales</taxon>
        <taxon>Fusobacteriaceae</taxon>
        <taxon>Fusobacterium</taxon>
    </lineage>
</organism>
<feature type="transmembrane region" description="Helical" evidence="1">
    <location>
        <begin position="54"/>
        <end position="76"/>
    </location>
</feature>
<dbReference type="Proteomes" id="UP000595577">
    <property type="component" value="Chromosome"/>
</dbReference>
<proteinExistence type="predicted"/>
<sequence>MENYGKAKKVVGMKLIVKILILSCFLLFTFFLFSVTKFFIKDFERGYSATGGKYLMLVIIAEIVLIFCAFILPYLLMKLYPKIYYYDDGFQVGKKNGKIFYEKLDYFFIPAYNRVNSFMVIRYTDNEGNWKAIPAINYARHSFDLFQQDFVNINFPKVMKKLENNEVVEFLFNDPKKRLMAWSSKKYMKKKLEQALKIRVTRESITFDDETYEWDKYKIFTSLGSIVVQEKDGTPILVLGGNALIHRVNLLEAIINTFGKN</sequence>
<evidence type="ECO:0000256" key="1">
    <source>
        <dbReference type="SAM" id="Phobius"/>
    </source>
</evidence>